<dbReference type="InterPro" id="IPR019821">
    <property type="entry name" value="Kinesin_motor_CS"/>
</dbReference>
<dbReference type="PANTHER" id="PTHR47970">
    <property type="entry name" value="KINESIN-LIKE PROTEIN KIF11"/>
    <property type="match status" value="1"/>
</dbReference>
<dbReference type="FunFam" id="1.25.40.10:FF:000231">
    <property type="entry name" value="Pentatricopeptide repeat-containing protein chloroplastic"/>
    <property type="match status" value="1"/>
</dbReference>
<dbReference type="InterPro" id="IPR011990">
    <property type="entry name" value="TPR-like_helical_dom_sf"/>
</dbReference>
<evidence type="ECO:0000256" key="8">
    <source>
        <dbReference type="ARBA" id="ARBA00023175"/>
    </source>
</evidence>
<comment type="subcellular location">
    <subcellularLocation>
        <location evidence="1">Cytoplasm</location>
        <location evidence="1">Cytoskeleton</location>
        <location evidence="1">Spindle</location>
    </subcellularLocation>
</comment>
<evidence type="ECO:0000256" key="5">
    <source>
        <dbReference type="ARBA" id="ARBA00022737"/>
    </source>
</evidence>
<name>A0A103YMX3_CYNCS</name>
<dbReference type="PROSITE" id="PS50067">
    <property type="entry name" value="KINESIN_MOTOR_2"/>
    <property type="match status" value="1"/>
</dbReference>
<dbReference type="Gene3D" id="3.40.850.10">
    <property type="entry name" value="Kinesin motor domain"/>
    <property type="match status" value="1"/>
</dbReference>
<feature type="binding site" evidence="12">
    <location>
        <begin position="96"/>
        <end position="103"/>
    </location>
    <ligand>
        <name>ATP</name>
        <dbReference type="ChEBI" id="CHEBI:30616"/>
    </ligand>
</feature>
<keyword evidence="9" id="KW-0206">Cytoskeleton</keyword>
<dbReference type="NCBIfam" id="TIGR00756">
    <property type="entry name" value="PPR"/>
    <property type="match status" value="6"/>
</dbReference>
<comment type="caution">
    <text evidence="16">The sequence shown here is derived from an EMBL/GenBank/DDBJ whole genome shotgun (WGS) entry which is preliminary data.</text>
</comment>
<dbReference type="SUPFAM" id="SSF52540">
    <property type="entry name" value="P-loop containing nucleoside triphosphate hydrolases"/>
    <property type="match status" value="1"/>
</dbReference>
<evidence type="ECO:0000256" key="3">
    <source>
        <dbReference type="ARBA" id="ARBA00022490"/>
    </source>
</evidence>
<keyword evidence="6 12" id="KW-0547">Nucleotide-binding</keyword>
<dbReference type="InterPro" id="IPR046849">
    <property type="entry name" value="E2_motif"/>
</dbReference>
<feature type="repeat" description="PPR" evidence="13">
    <location>
        <begin position="1110"/>
        <end position="1144"/>
    </location>
</feature>
<evidence type="ECO:0000256" key="14">
    <source>
        <dbReference type="SAM" id="Coils"/>
    </source>
</evidence>
<dbReference type="InterPro" id="IPR027417">
    <property type="entry name" value="P-loop_NTPase"/>
</dbReference>
<evidence type="ECO:0000256" key="7">
    <source>
        <dbReference type="ARBA" id="ARBA00022840"/>
    </source>
</evidence>
<dbReference type="Pfam" id="PF14432">
    <property type="entry name" value="DYW_deaminase"/>
    <property type="match status" value="1"/>
</dbReference>
<keyword evidence="8 12" id="KW-0505">Motor protein</keyword>
<dbReference type="Pfam" id="PF01535">
    <property type="entry name" value="PPR"/>
    <property type="match status" value="2"/>
</dbReference>
<dbReference type="InterPro" id="IPR001752">
    <property type="entry name" value="Kinesin_motor_dom"/>
</dbReference>
<feature type="repeat" description="PPR" evidence="13">
    <location>
        <begin position="1009"/>
        <end position="1043"/>
    </location>
</feature>
<evidence type="ECO:0000256" key="1">
    <source>
        <dbReference type="ARBA" id="ARBA00004186"/>
    </source>
</evidence>
<dbReference type="PANTHER" id="PTHR47970:SF12">
    <property type="entry name" value="KINESIN FAMILY MEMBER 11"/>
    <property type="match status" value="1"/>
</dbReference>
<comment type="function">
    <text evidence="11">Responsible for microtubule translocation. May be important for the organization of phragmoplast-specific arrays of microtubules. Plays an essential role in stabilizing the mitotic spindle. Required during mitotic cytokinesis.</text>
</comment>
<evidence type="ECO:0000256" key="2">
    <source>
        <dbReference type="ARBA" id="ARBA00006643"/>
    </source>
</evidence>
<feature type="repeat" description="PPR" evidence="13">
    <location>
        <begin position="1079"/>
        <end position="1109"/>
    </location>
</feature>
<dbReference type="InterPro" id="IPR036961">
    <property type="entry name" value="Kinesin_motor_dom_sf"/>
</dbReference>
<dbReference type="FunFam" id="1.25.40.10:FF:001050">
    <property type="entry name" value="Pentatricopeptide repeat-containing protein At2g33760"/>
    <property type="match status" value="1"/>
</dbReference>
<dbReference type="InterPro" id="IPR047149">
    <property type="entry name" value="KIF11-like"/>
</dbReference>
<dbReference type="GO" id="GO:0005876">
    <property type="term" value="C:spindle microtubule"/>
    <property type="evidence" value="ECO:0007669"/>
    <property type="project" value="TreeGrafter"/>
</dbReference>
<dbReference type="GO" id="GO:0008574">
    <property type="term" value="F:plus-end-directed microtubule motor activity"/>
    <property type="evidence" value="ECO:0007669"/>
    <property type="project" value="TreeGrafter"/>
</dbReference>
<dbReference type="PRINTS" id="PR00380">
    <property type="entry name" value="KINESINHEAVY"/>
</dbReference>
<evidence type="ECO:0000313" key="17">
    <source>
        <dbReference type="Proteomes" id="UP000243975"/>
    </source>
</evidence>
<evidence type="ECO:0000256" key="9">
    <source>
        <dbReference type="ARBA" id="ARBA00023212"/>
    </source>
</evidence>
<dbReference type="OMA" id="QESTHIE"/>
<dbReference type="GO" id="GO:0005524">
    <property type="term" value="F:ATP binding"/>
    <property type="evidence" value="ECO:0007669"/>
    <property type="project" value="UniProtKB-UniRule"/>
</dbReference>
<dbReference type="GO" id="GO:0008017">
    <property type="term" value="F:microtubule binding"/>
    <property type="evidence" value="ECO:0007669"/>
    <property type="project" value="InterPro"/>
</dbReference>
<dbReference type="FunFam" id="3.40.850.10:FF:000019">
    <property type="entry name" value="Kinesin-like protein KIN-5D"/>
    <property type="match status" value="1"/>
</dbReference>
<keyword evidence="7 12" id="KW-0067">ATP-binding</keyword>
<evidence type="ECO:0000313" key="16">
    <source>
        <dbReference type="EMBL" id="KVI12029.1"/>
    </source>
</evidence>
<dbReference type="GO" id="GO:0090307">
    <property type="term" value="P:mitotic spindle assembly"/>
    <property type="evidence" value="ECO:0007669"/>
    <property type="project" value="TreeGrafter"/>
</dbReference>
<keyword evidence="4" id="KW-0493">Microtubule</keyword>
<dbReference type="GO" id="GO:0007018">
    <property type="term" value="P:microtubule-based movement"/>
    <property type="evidence" value="ECO:0007669"/>
    <property type="project" value="InterPro"/>
</dbReference>
<sequence>MSGRHEKGVNVQVLLRCRPFSNDEVKNNAPQVVTCNEYQREVAVSQSIAGKQIDRVFTFDKVFGPTAQQKDLYEQAVIPIVHEVLEGFNCTIFAYGQTGTGKTYTMEGECKRSKSGPNGELPPEAGVIPRSVQQIFDTLEGQNAEYSVKVTFLELYNEEITDLLAPEEISKLGVEDKQKKLLPLMEDGKGGVLVRGLEEEIVTSASEIFTLLERGSAKRRTAETLLNKQSSRSHSLFSITIHIKESTPEGEELIKCGKLNLVDLAGSENISRSGAREGRAREAGEINKSLLTLGRVINALVEHLGHIPYRFGLFPELSRFPSPSVIYALFEVDNVNQKMMKTTLIKDLYGEIERLKAEVHASREKSGVYLPKERYYQEEVERKAMADQIEQMGIKIENQQKVTVILVYLCARSKLMFGHVVQQFQELQTQFNARVEECTDLSNKLESTQNNLNQTNKVLANTEDTLKRCQYALKERDFIIYEQKKAENALAHQACVLRSDLEKALQDNASLFMKIAREDKLNAGNRSVVNKFESELARDVGSLCNMVAASISQQNEQLQCIEKFCHTFININDQAITDLKKKVSASRNLYISHIEALENVVRLHKASANGSLEDISVLASSNAHCVEELLAEEATEGHAIFDELHGSLSTQQGEIALFARELRKVDARLAGIRETAAGSKTVLDGHVSSIEGITTDAKRKWQEFSLQAETDAKDSAEFSAAKHCRIELLLQKCVDTTEMALKHSKKTHESVTDMGRKHVSAIEILVSSASGSNEHHASEISFARATAEEDVSKNSMDIIKHMEVTSQEEQEAVCGILETTKAQATVLESLRENHSTQSGAIQQKACDTFQQKYMDYEASGDTPVRCESDVPSKMSIESLRAMPMESLLSTSMFKLRNQRLITAFISIESQTFCSVASPLSVLDDGQSHEHNTPILSTQVQESSFLDPRFYLSALINCKNLQQIKSLHTQLYDDGLLNDLYILNKLLYMYVRYNGVDDAYNLFDKMPERNPVSWSVMIGGFAKAGNYKKCFETFREYIRSGEQPDVYTLPSVVRVCRDRLDLKMGRLVHQIVHKFGLNMNTFICAAIVDMYAKCGVIDDARKLFNMMTKRDITTWTVMIGAYTACGNASESLVLFDQMQEVGIVPDKISMVTVVNACAKLGAMHKAKHVHDLIRRQYRSLDVILGTAMIDMYAKCGNLESAREIFNGMKEKNVISWSTMIAAYGYHGKGQKALELFPMMSKTGITPNKITFVSLLYACSHSGLVEEGLQVFSQMQEKYFIKPDVKHYTCMVDLLGRAGRLHQAFNLIENMTAEKDEGLWSALLGACKIYNHVEMAQKAAESLLEIQPHNASHYVSLSNIYAKAGKWENVAKIRTQMVSQNLKKTPGWTWVEARNDFHRFCSGDHTHSESKAIYEKLDSLIQKLELCGYVPDTNFVLHDVNEELKLGSLYAHSEKLAIAYGIISTPEKSPIRMTKNLRVCGDCHTFIKFVSTVEKREIIVRDAKRFHHVSEGVCSCGDYW</sequence>
<feature type="domain" description="Kinesin motor" evidence="15">
    <location>
        <begin position="10"/>
        <end position="310"/>
    </location>
</feature>
<dbReference type="STRING" id="59895.A0A103YMX3"/>
<dbReference type="Gramene" id="KVI12029">
    <property type="protein sequence ID" value="KVI12029"/>
    <property type="gene ID" value="Ccrd_009556"/>
</dbReference>
<evidence type="ECO:0000259" key="15">
    <source>
        <dbReference type="PROSITE" id="PS50067"/>
    </source>
</evidence>
<reference evidence="16 17" key="1">
    <citation type="journal article" date="2016" name="Sci. Rep.">
        <title>The genome sequence of the outbreeding globe artichoke constructed de novo incorporating a phase-aware low-pass sequencing strategy of F1 progeny.</title>
        <authorList>
            <person name="Scaglione D."/>
            <person name="Reyes-Chin-Wo S."/>
            <person name="Acquadro A."/>
            <person name="Froenicke L."/>
            <person name="Portis E."/>
            <person name="Beitel C."/>
            <person name="Tirone M."/>
            <person name="Mauro R."/>
            <person name="Lo Monaco A."/>
            <person name="Mauromicale G."/>
            <person name="Faccioli P."/>
            <person name="Cattivelli L."/>
            <person name="Rieseberg L."/>
            <person name="Michelmore R."/>
            <person name="Lanteri S."/>
        </authorList>
    </citation>
    <scope>NUCLEOTIDE SEQUENCE [LARGE SCALE GENOMIC DNA]</scope>
    <source>
        <strain evidence="16">2C</strain>
    </source>
</reference>
<dbReference type="GO" id="GO:0031425">
    <property type="term" value="P:chloroplast RNA processing"/>
    <property type="evidence" value="ECO:0007669"/>
    <property type="project" value="UniProtKB-ARBA"/>
</dbReference>
<dbReference type="InterPro" id="IPR002885">
    <property type="entry name" value="PPR_rpt"/>
</dbReference>
<gene>
    <name evidence="16" type="ORF">Ccrd_009556</name>
</gene>
<evidence type="ECO:0000256" key="4">
    <source>
        <dbReference type="ARBA" id="ARBA00022701"/>
    </source>
</evidence>
<dbReference type="GO" id="GO:0008270">
    <property type="term" value="F:zinc ion binding"/>
    <property type="evidence" value="ECO:0007669"/>
    <property type="project" value="InterPro"/>
</dbReference>
<dbReference type="PROSITE" id="PS00411">
    <property type="entry name" value="KINESIN_MOTOR_1"/>
    <property type="match status" value="1"/>
</dbReference>
<dbReference type="EMBL" id="LEKV01000019">
    <property type="protein sequence ID" value="KVI12029.1"/>
    <property type="molecule type" value="Genomic_DNA"/>
</dbReference>
<dbReference type="Pfam" id="PF00225">
    <property type="entry name" value="Kinesin"/>
    <property type="match status" value="1"/>
</dbReference>
<dbReference type="GO" id="GO:0051231">
    <property type="term" value="P:spindle elongation"/>
    <property type="evidence" value="ECO:0007669"/>
    <property type="project" value="TreeGrafter"/>
</dbReference>
<evidence type="ECO:0000256" key="12">
    <source>
        <dbReference type="PROSITE-ProRule" id="PRU00283"/>
    </source>
</evidence>
<dbReference type="SMART" id="SM00129">
    <property type="entry name" value="KISc"/>
    <property type="match status" value="1"/>
</dbReference>
<keyword evidence="5" id="KW-0677">Repeat</keyword>
<dbReference type="Proteomes" id="UP000243975">
    <property type="component" value="Unassembled WGS sequence"/>
</dbReference>
<keyword evidence="3" id="KW-0963">Cytoplasm</keyword>
<accession>A0A103YMX3</accession>
<dbReference type="FunFam" id="1.25.40.10:FF:000344">
    <property type="entry name" value="Pentatricopeptide repeat-containing protein"/>
    <property type="match status" value="1"/>
</dbReference>
<feature type="coiled-coil region" evidence="14">
    <location>
        <begin position="438"/>
        <end position="465"/>
    </location>
</feature>
<dbReference type="PROSITE" id="PS51375">
    <property type="entry name" value="PPR"/>
    <property type="match status" value="6"/>
</dbReference>
<organism evidence="16 17">
    <name type="scientific">Cynara cardunculus var. scolymus</name>
    <name type="common">Globe artichoke</name>
    <name type="synonym">Cynara scolymus</name>
    <dbReference type="NCBI Taxonomy" id="59895"/>
    <lineage>
        <taxon>Eukaryota</taxon>
        <taxon>Viridiplantae</taxon>
        <taxon>Streptophyta</taxon>
        <taxon>Embryophyta</taxon>
        <taxon>Tracheophyta</taxon>
        <taxon>Spermatophyta</taxon>
        <taxon>Magnoliopsida</taxon>
        <taxon>eudicotyledons</taxon>
        <taxon>Gunneridae</taxon>
        <taxon>Pentapetalae</taxon>
        <taxon>asterids</taxon>
        <taxon>campanulids</taxon>
        <taxon>Asterales</taxon>
        <taxon>Asteraceae</taxon>
        <taxon>Carduoideae</taxon>
        <taxon>Cardueae</taxon>
        <taxon>Carduinae</taxon>
        <taxon>Cynara</taxon>
    </lineage>
</organism>
<proteinExistence type="inferred from homology"/>
<dbReference type="SUPFAM" id="SSF48452">
    <property type="entry name" value="TPR-like"/>
    <property type="match status" value="1"/>
</dbReference>
<keyword evidence="17" id="KW-1185">Reference proteome</keyword>
<dbReference type="InterPro" id="IPR032867">
    <property type="entry name" value="DYW_dom"/>
</dbReference>
<evidence type="ECO:0000256" key="6">
    <source>
        <dbReference type="ARBA" id="ARBA00022741"/>
    </source>
</evidence>
<feature type="repeat" description="PPR" evidence="13">
    <location>
        <begin position="1211"/>
        <end position="1245"/>
    </location>
</feature>
<dbReference type="InterPro" id="IPR046848">
    <property type="entry name" value="E_motif"/>
</dbReference>
<dbReference type="Gene3D" id="1.25.40.10">
    <property type="entry name" value="Tetratricopeptide repeat domain"/>
    <property type="match status" value="3"/>
</dbReference>
<dbReference type="Pfam" id="PF20431">
    <property type="entry name" value="E_motif"/>
    <property type="match status" value="1"/>
</dbReference>
<comment type="similarity">
    <text evidence="2">Belongs to the PPR family. PCMP-H subfamily.</text>
</comment>
<evidence type="ECO:0000256" key="13">
    <source>
        <dbReference type="PROSITE-ProRule" id="PRU00708"/>
    </source>
</evidence>
<dbReference type="Pfam" id="PF20430">
    <property type="entry name" value="Eplus_motif"/>
    <property type="match status" value="1"/>
</dbReference>
<feature type="repeat" description="PPR" evidence="13">
    <location>
        <begin position="1246"/>
        <end position="1280"/>
    </location>
</feature>
<dbReference type="Pfam" id="PF13041">
    <property type="entry name" value="PPR_2"/>
    <property type="match status" value="2"/>
</dbReference>
<evidence type="ECO:0000256" key="10">
    <source>
        <dbReference type="ARBA" id="ARBA00034704"/>
    </source>
</evidence>
<dbReference type="GO" id="GO:0072686">
    <property type="term" value="C:mitotic spindle"/>
    <property type="evidence" value="ECO:0007669"/>
    <property type="project" value="TreeGrafter"/>
</dbReference>
<evidence type="ECO:0000256" key="11">
    <source>
        <dbReference type="ARBA" id="ARBA00046159"/>
    </source>
</evidence>
<keyword evidence="14" id="KW-0175">Coiled coil</keyword>
<protein>
    <submittedName>
        <fullName evidence="16">Kinesin, motor domain-containing protein</fullName>
    </submittedName>
</protein>
<comment type="similarity">
    <text evidence="10">Belongs to the TRAFAC class myosin-kinesin ATPase superfamily. Kinesin family. KIN-5/BimC subfamily.</text>
</comment>
<feature type="repeat" description="PPR" evidence="13">
    <location>
        <begin position="1180"/>
        <end position="1210"/>
    </location>
</feature>